<keyword evidence="5 7" id="KW-0862">Zinc</keyword>
<dbReference type="CDD" id="cd08297">
    <property type="entry name" value="CAD3"/>
    <property type="match status" value="1"/>
</dbReference>
<dbReference type="EC" id="1.1.1.1" evidence="3"/>
<evidence type="ECO:0000256" key="7">
    <source>
        <dbReference type="RuleBase" id="RU361277"/>
    </source>
</evidence>
<sequence>MKQMLAAVLTQPGAPLDLREVPVPVPGPGELLIKLEACGVCHTDLHVRDGSASAAGHPQSLILGHEGVGRVVGQGSGAERYELGERVALPWLHDTCGGCRECLSGWESFCADQRAHGFSVHGGFAEYAIVQENFTTRIPDGLDPVTAAPLLCAGVTAYGAIRKTELGPGKTCMIVGCGGLGLYAIQLAKQCGARVVAVDTSPRKLDIARQAGADHTFLANEEPGARTRDLGGADACINFAPSTAPWTAMIDGIRPRGWIVAVAMVPDPVPLSMEWLTYSGARITGTSVGSRQELNELLQIGAQARLKIPTERIGLRNVNEALDRLAQSKVDGRIVIEFAD</sequence>
<keyword evidence="6" id="KW-0560">Oxidoreductase</keyword>
<dbReference type="Gene3D" id="3.90.180.10">
    <property type="entry name" value="Medium-chain alcohol dehydrogenases, catalytic domain"/>
    <property type="match status" value="1"/>
</dbReference>
<proteinExistence type="inferred from homology"/>
<dbReference type="InterPro" id="IPR013154">
    <property type="entry name" value="ADH-like_N"/>
</dbReference>
<organism evidence="9 10">
    <name type="scientific">Dongia soli</name>
    <dbReference type="NCBI Taxonomy" id="600628"/>
    <lineage>
        <taxon>Bacteria</taxon>
        <taxon>Pseudomonadati</taxon>
        <taxon>Pseudomonadota</taxon>
        <taxon>Alphaproteobacteria</taxon>
        <taxon>Rhodospirillales</taxon>
        <taxon>Dongiaceae</taxon>
        <taxon>Dongia</taxon>
    </lineage>
</organism>
<dbReference type="InterPro" id="IPR011032">
    <property type="entry name" value="GroES-like_sf"/>
</dbReference>
<evidence type="ECO:0000313" key="10">
    <source>
        <dbReference type="Proteomes" id="UP001279642"/>
    </source>
</evidence>
<dbReference type="Proteomes" id="UP001279642">
    <property type="component" value="Unassembled WGS sequence"/>
</dbReference>
<dbReference type="InterPro" id="IPR020843">
    <property type="entry name" value="ER"/>
</dbReference>
<evidence type="ECO:0000256" key="3">
    <source>
        <dbReference type="ARBA" id="ARBA00013190"/>
    </source>
</evidence>
<keyword evidence="10" id="KW-1185">Reference proteome</keyword>
<comment type="caution">
    <text evidence="9">The sequence shown here is derived from an EMBL/GenBank/DDBJ whole genome shotgun (WGS) entry which is preliminary data.</text>
</comment>
<keyword evidence="4 7" id="KW-0479">Metal-binding</keyword>
<dbReference type="SUPFAM" id="SSF50129">
    <property type="entry name" value="GroES-like"/>
    <property type="match status" value="1"/>
</dbReference>
<dbReference type="SUPFAM" id="SSF51735">
    <property type="entry name" value="NAD(P)-binding Rossmann-fold domains"/>
    <property type="match status" value="1"/>
</dbReference>
<name>A0ABU5E971_9PROT</name>
<evidence type="ECO:0000256" key="1">
    <source>
        <dbReference type="ARBA" id="ARBA00001947"/>
    </source>
</evidence>
<feature type="domain" description="Enoyl reductase (ER)" evidence="8">
    <location>
        <begin position="13"/>
        <end position="336"/>
    </location>
</feature>
<dbReference type="SMART" id="SM00829">
    <property type="entry name" value="PKS_ER"/>
    <property type="match status" value="1"/>
</dbReference>
<dbReference type="Gene3D" id="3.40.50.720">
    <property type="entry name" value="NAD(P)-binding Rossmann-like Domain"/>
    <property type="match status" value="1"/>
</dbReference>
<dbReference type="EMBL" id="JAXCLW010000002">
    <property type="protein sequence ID" value="MDY0882886.1"/>
    <property type="molecule type" value="Genomic_DNA"/>
</dbReference>
<dbReference type="InterPro" id="IPR036291">
    <property type="entry name" value="NAD(P)-bd_dom_sf"/>
</dbReference>
<evidence type="ECO:0000256" key="6">
    <source>
        <dbReference type="ARBA" id="ARBA00023002"/>
    </source>
</evidence>
<dbReference type="InterPro" id="IPR002328">
    <property type="entry name" value="ADH_Zn_CS"/>
</dbReference>
<dbReference type="PANTHER" id="PTHR42940:SF8">
    <property type="entry name" value="VACUOLAR PROTEIN SORTING-ASSOCIATED PROTEIN 11"/>
    <property type="match status" value="1"/>
</dbReference>
<dbReference type="Pfam" id="PF00107">
    <property type="entry name" value="ADH_zinc_N"/>
    <property type="match status" value="1"/>
</dbReference>
<comment type="similarity">
    <text evidence="2 7">Belongs to the zinc-containing alcohol dehydrogenase family.</text>
</comment>
<evidence type="ECO:0000256" key="5">
    <source>
        <dbReference type="ARBA" id="ARBA00022833"/>
    </source>
</evidence>
<reference evidence="9 10" key="1">
    <citation type="journal article" date="2016" name="Antonie Van Leeuwenhoek">
        <title>Dongia soli sp. nov., isolated from soil from Dokdo, Korea.</title>
        <authorList>
            <person name="Kim D.U."/>
            <person name="Lee H."/>
            <person name="Kim H."/>
            <person name="Kim S.G."/>
            <person name="Ka J.O."/>
        </authorList>
    </citation>
    <scope>NUCLEOTIDE SEQUENCE [LARGE SCALE GENOMIC DNA]</scope>
    <source>
        <strain evidence="9 10">D78</strain>
    </source>
</reference>
<accession>A0ABU5E971</accession>
<dbReference type="Pfam" id="PF08240">
    <property type="entry name" value="ADH_N"/>
    <property type="match status" value="1"/>
</dbReference>
<dbReference type="InterPro" id="IPR013149">
    <property type="entry name" value="ADH-like_C"/>
</dbReference>
<dbReference type="PROSITE" id="PS00059">
    <property type="entry name" value="ADH_ZINC"/>
    <property type="match status" value="1"/>
</dbReference>
<evidence type="ECO:0000256" key="2">
    <source>
        <dbReference type="ARBA" id="ARBA00008072"/>
    </source>
</evidence>
<dbReference type="PANTHER" id="PTHR42940">
    <property type="entry name" value="ALCOHOL DEHYDROGENASE 1-RELATED"/>
    <property type="match status" value="1"/>
</dbReference>
<gene>
    <name evidence="9" type="ORF">SMD27_08525</name>
</gene>
<evidence type="ECO:0000313" key="9">
    <source>
        <dbReference type="EMBL" id="MDY0882886.1"/>
    </source>
</evidence>
<comment type="cofactor">
    <cofactor evidence="1 7">
        <name>Zn(2+)</name>
        <dbReference type="ChEBI" id="CHEBI:29105"/>
    </cofactor>
</comment>
<evidence type="ECO:0000256" key="4">
    <source>
        <dbReference type="ARBA" id="ARBA00022723"/>
    </source>
</evidence>
<dbReference type="RefSeq" id="WP_320507944.1">
    <property type="nucleotide sequence ID" value="NZ_JAXCLW010000002.1"/>
</dbReference>
<protein>
    <recommendedName>
        <fullName evidence="3">alcohol dehydrogenase</fullName>
        <ecNumber evidence="3">1.1.1.1</ecNumber>
    </recommendedName>
</protein>
<evidence type="ECO:0000259" key="8">
    <source>
        <dbReference type="SMART" id="SM00829"/>
    </source>
</evidence>